<dbReference type="NCBIfam" id="TIGR00563">
    <property type="entry name" value="rsmB"/>
    <property type="match status" value="1"/>
</dbReference>
<evidence type="ECO:0000256" key="1">
    <source>
        <dbReference type="ARBA" id="ARBA00002724"/>
    </source>
</evidence>
<reference evidence="17" key="1">
    <citation type="submission" date="2020-05" db="EMBL/GenBank/DDBJ databases">
        <authorList>
            <person name="Chiriac C."/>
            <person name="Salcher M."/>
            <person name="Ghai R."/>
            <person name="Kavagutti S V."/>
        </authorList>
    </citation>
    <scope>NUCLEOTIDE SEQUENCE</scope>
</reference>
<dbReference type="InterPro" id="IPR006027">
    <property type="entry name" value="NusB_RsmB_TIM44"/>
</dbReference>
<dbReference type="Gene3D" id="3.40.50.150">
    <property type="entry name" value="Vaccinia Virus protein VP39"/>
    <property type="match status" value="1"/>
</dbReference>
<dbReference type="PANTHER" id="PTHR22807:SF53">
    <property type="entry name" value="RIBOSOMAL RNA SMALL SUBUNIT METHYLTRANSFERASE B-RELATED"/>
    <property type="match status" value="1"/>
</dbReference>
<dbReference type="GO" id="GO:0006355">
    <property type="term" value="P:regulation of DNA-templated transcription"/>
    <property type="evidence" value="ECO:0007669"/>
    <property type="project" value="InterPro"/>
</dbReference>
<evidence type="ECO:0000256" key="8">
    <source>
        <dbReference type="ARBA" id="ARBA00022691"/>
    </source>
</evidence>
<evidence type="ECO:0000313" key="17">
    <source>
        <dbReference type="EMBL" id="CAB5024340.1"/>
    </source>
</evidence>
<dbReference type="SUPFAM" id="SSF53335">
    <property type="entry name" value="S-adenosyl-L-methionine-dependent methyltransferases"/>
    <property type="match status" value="1"/>
</dbReference>
<evidence type="ECO:0000256" key="2">
    <source>
        <dbReference type="ARBA" id="ARBA00004496"/>
    </source>
</evidence>
<dbReference type="EMBL" id="CAFBPQ010000023">
    <property type="protein sequence ID" value="CAB5024340.1"/>
    <property type="molecule type" value="Genomic_DNA"/>
</dbReference>
<proteinExistence type="predicted"/>
<evidence type="ECO:0000256" key="12">
    <source>
        <dbReference type="ARBA" id="ARBA00047283"/>
    </source>
</evidence>
<comment type="subcellular location">
    <subcellularLocation>
        <location evidence="2">Cytoplasm</location>
    </subcellularLocation>
</comment>
<dbReference type="PANTHER" id="PTHR22807">
    <property type="entry name" value="NOP2 YEAST -RELATED NOL1/NOP2/FMU SUN DOMAIN-CONTAINING"/>
    <property type="match status" value="1"/>
</dbReference>
<keyword evidence="8" id="KW-0949">S-adenosyl-L-methionine</keyword>
<evidence type="ECO:0000256" key="10">
    <source>
        <dbReference type="ARBA" id="ARBA00030399"/>
    </source>
</evidence>
<dbReference type="PRINTS" id="PR02008">
    <property type="entry name" value="RCMTFAMILY"/>
</dbReference>
<evidence type="ECO:0000259" key="13">
    <source>
        <dbReference type="PROSITE" id="PS51686"/>
    </source>
</evidence>
<keyword evidence="9" id="KW-0694">RNA-binding</keyword>
<dbReference type="InterPro" id="IPR035926">
    <property type="entry name" value="NusB-like_sf"/>
</dbReference>
<dbReference type="InterPro" id="IPR001678">
    <property type="entry name" value="MeTrfase_RsmB-F_NOP2_dom"/>
</dbReference>
<gene>
    <name evidence="14" type="ORF">UFOPK2683_01592</name>
    <name evidence="15" type="ORF">UFOPK3605_01405</name>
    <name evidence="16" type="ORF">UFOPK3897_00770</name>
    <name evidence="17" type="ORF">UFOPK4121_00854</name>
</gene>
<dbReference type="AlphaFoldDB" id="A0A6J7R6M1"/>
<organism evidence="17">
    <name type="scientific">freshwater metagenome</name>
    <dbReference type="NCBI Taxonomy" id="449393"/>
    <lineage>
        <taxon>unclassified sequences</taxon>
        <taxon>metagenomes</taxon>
        <taxon>ecological metagenomes</taxon>
    </lineage>
</organism>
<dbReference type="EMBL" id="CAEZYK010000136">
    <property type="protein sequence ID" value="CAB4736034.1"/>
    <property type="molecule type" value="Genomic_DNA"/>
</dbReference>
<dbReference type="Pfam" id="PF22458">
    <property type="entry name" value="RsmF-B_ferredox"/>
    <property type="match status" value="1"/>
</dbReference>
<dbReference type="InterPro" id="IPR029063">
    <property type="entry name" value="SAM-dependent_MTases_sf"/>
</dbReference>
<dbReference type="GO" id="GO:0008649">
    <property type="term" value="F:rRNA methyltransferase activity"/>
    <property type="evidence" value="ECO:0007669"/>
    <property type="project" value="InterPro"/>
</dbReference>
<evidence type="ECO:0000256" key="4">
    <source>
        <dbReference type="ARBA" id="ARBA00022490"/>
    </source>
</evidence>
<dbReference type="Pfam" id="PF01189">
    <property type="entry name" value="Methyltr_RsmB-F"/>
    <property type="match status" value="1"/>
</dbReference>
<dbReference type="InterPro" id="IPR004573">
    <property type="entry name" value="rRNA_ssu_MeTfrase_B"/>
</dbReference>
<comment type="catalytic activity">
    <reaction evidence="12">
        <text>cytidine(967) in 16S rRNA + S-adenosyl-L-methionine = 5-methylcytidine(967) in 16S rRNA + S-adenosyl-L-homocysteine + H(+)</text>
        <dbReference type="Rhea" id="RHEA:42748"/>
        <dbReference type="Rhea" id="RHEA-COMP:10219"/>
        <dbReference type="Rhea" id="RHEA-COMP:10220"/>
        <dbReference type="ChEBI" id="CHEBI:15378"/>
        <dbReference type="ChEBI" id="CHEBI:57856"/>
        <dbReference type="ChEBI" id="CHEBI:59789"/>
        <dbReference type="ChEBI" id="CHEBI:74483"/>
        <dbReference type="ChEBI" id="CHEBI:82748"/>
        <dbReference type="EC" id="2.1.1.176"/>
    </reaction>
</comment>
<dbReference type="EMBL" id="CAFBMM010000096">
    <property type="protein sequence ID" value="CAB4915854.1"/>
    <property type="molecule type" value="Genomic_DNA"/>
</dbReference>
<dbReference type="InterPro" id="IPR054728">
    <property type="entry name" value="RsmB-like_ferredoxin"/>
</dbReference>
<evidence type="ECO:0000313" key="15">
    <source>
        <dbReference type="EMBL" id="CAB4915854.1"/>
    </source>
</evidence>
<comment type="function">
    <text evidence="1">Specifically methylates the cytosine at position 967 (m5C967) of 16S rRNA.</text>
</comment>
<dbReference type="GO" id="GO:0005737">
    <property type="term" value="C:cytoplasm"/>
    <property type="evidence" value="ECO:0007669"/>
    <property type="project" value="UniProtKB-SubCell"/>
</dbReference>
<name>A0A6J7R6M1_9ZZZZ</name>
<keyword evidence="5" id="KW-0698">rRNA processing</keyword>
<dbReference type="InterPro" id="IPR023267">
    <property type="entry name" value="RCMT"/>
</dbReference>
<dbReference type="GO" id="GO:0003723">
    <property type="term" value="F:RNA binding"/>
    <property type="evidence" value="ECO:0007669"/>
    <property type="project" value="UniProtKB-KW"/>
</dbReference>
<evidence type="ECO:0000256" key="3">
    <source>
        <dbReference type="ARBA" id="ARBA00012140"/>
    </source>
</evidence>
<protein>
    <recommendedName>
        <fullName evidence="3">16S rRNA (cytosine(967)-C(5))-methyltransferase</fullName>
        <ecNumber evidence="3">2.1.1.176</ecNumber>
    </recommendedName>
    <alternativeName>
        <fullName evidence="10">16S rRNA m5C967 methyltransferase</fullName>
    </alternativeName>
    <alternativeName>
        <fullName evidence="11">rRNA (cytosine-C(5)-)-methyltransferase RsmB</fullName>
    </alternativeName>
</protein>
<evidence type="ECO:0000256" key="5">
    <source>
        <dbReference type="ARBA" id="ARBA00022552"/>
    </source>
</evidence>
<keyword evidence="7" id="KW-0808">Transferase</keyword>
<feature type="domain" description="SAM-dependent MTase RsmB/NOP-type" evidence="13">
    <location>
        <begin position="157"/>
        <end position="425"/>
    </location>
</feature>
<evidence type="ECO:0000256" key="7">
    <source>
        <dbReference type="ARBA" id="ARBA00022679"/>
    </source>
</evidence>
<dbReference type="Pfam" id="PF01029">
    <property type="entry name" value="NusB"/>
    <property type="match status" value="1"/>
</dbReference>
<evidence type="ECO:0000256" key="6">
    <source>
        <dbReference type="ARBA" id="ARBA00022603"/>
    </source>
</evidence>
<dbReference type="InterPro" id="IPR049560">
    <property type="entry name" value="MeTrfase_RsmB-F_NOP2_cat"/>
</dbReference>
<sequence>MISSRAVAVEALVRIEEGAYSHVVVPTILRQKNIPVRNRAQVTSLVYATLRNQRRLDDLISRVSQRKVNRLDPPVRAALRIGAQQLISDVAPYAAVDETVSAVPQRSRGFVNAVLRSLTRLGPPWPEPESLAVALSYPDWIVDLFVAELGESDARGVLVAGNLPGVLTLRPQIGRTTAQELTDELSAEGIKVERGKLVPEALLVTGTGDPGTLPAVASGRATPQDQASQAVVDYLDPQPGDRVLDVAAAPGGKTTAIAGAVGPKGFVFALDTNSGRLRLVREAALRLGLTIETAVADGTNLPLRPGGFNRILVDAPCSGLGVLRRRPDARWRIQFEDIAPLAALQEQLVLAAIDNLALGGVLVYSVCTLTKAETLGVAERVLAKRPDLKALAPPASPWKRYGPGAILLPQAASTDGMFVLGLTRPE</sequence>
<dbReference type="EMBL" id="CAFBOF010000012">
    <property type="protein sequence ID" value="CAB4975263.1"/>
    <property type="molecule type" value="Genomic_DNA"/>
</dbReference>
<evidence type="ECO:0000313" key="16">
    <source>
        <dbReference type="EMBL" id="CAB4975263.1"/>
    </source>
</evidence>
<dbReference type="Gene3D" id="1.10.940.10">
    <property type="entry name" value="NusB-like"/>
    <property type="match status" value="1"/>
</dbReference>
<keyword evidence="6" id="KW-0489">Methyltransferase</keyword>
<dbReference type="SUPFAM" id="SSF48013">
    <property type="entry name" value="NusB-like"/>
    <property type="match status" value="1"/>
</dbReference>
<dbReference type="PROSITE" id="PS51686">
    <property type="entry name" value="SAM_MT_RSMB_NOP"/>
    <property type="match status" value="1"/>
</dbReference>
<evidence type="ECO:0000256" key="11">
    <source>
        <dbReference type="ARBA" id="ARBA00031088"/>
    </source>
</evidence>
<keyword evidence="4" id="KW-0963">Cytoplasm</keyword>
<dbReference type="CDD" id="cd02440">
    <property type="entry name" value="AdoMet_MTases"/>
    <property type="match status" value="1"/>
</dbReference>
<evidence type="ECO:0000256" key="9">
    <source>
        <dbReference type="ARBA" id="ARBA00022884"/>
    </source>
</evidence>
<accession>A0A6J7R6M1</accession>
<evidence type="ECO:0000313" key="14">
    <source>
        <dbReference type="EMBL" id="CAB4736034.1"/>
    </source>
</evidence>
<dbReference type="EC" id="2.1.1.176" evidence="3"/>